<accession>A0A1U7H7K9</accession>
<dbReference type="EMBL" id="MRCB01000050">
    <property type="protein sequence ID" value="OKH18395.1"/>
    <property type="molecule type" value="Genomic_DNA"/>
</dbReference>
<dbReference type="Proteomes" id="UP000186868">
    <property type="component" value="Unassembled WGS sequence"/>
</dbReference>
<organism evidence="1 2">
    <name type="scientific">Hydrococcus rivularis NIES-593</name>
    <dbReference type="NCBI Taxonomy" id="1921803"/>
    <lineage>
        <taxon>Bacteria</taxon>
        <taxon>Bacillati</taxon>
        <taxon>Cyanobacteriota</taxon>
        <taxon>Cyanophyceae</taxon>
        <taxon>Pleurocapsales</taxon>
        <taxon>Hydrococcaceae</taxon>
        <taxon>Hydrococcus</taxon>
    </lineage>
</organism>
<dbReference type="RefSeq" id="WP_073601660.1">
    <property type="nucleotide sequence ID" value="NZ_MRCB01000050.1"/>
</dbReference>
<dbReference type="AlphaFoldDB" id="A0A1U7H7K9"/>
<dbReference type="OrthoDB" id="488979at2"/>
<protein>
    <submittedName>
        <fullName evidence="1">Uncharacterized protein</fullName>
    </submittedName>
</protein>
<evidence type="ECO:0000313" key="2">
    <source>
        <dbReference type="Proteomes" id="UP000186868"/>
    </source>
</evidence>
<comment type="caution">
    <text evidence="1">The sequence shown here is derived from an EMBL/GenBank/DDBJ whole genome shotgun (WGS) entry which is preliminary data.</text>
</comment>
<keyword evidence="2" id="KW-1185">Reference proteome</keyword>
<name>A0A1U7H7K9_9CYAN</name>
<proteinExistence type="predicted"/>
<sequence>MPDNNLALDSAELREWRSKIEIANRNNIFCHCRTCDAEWIDSSFEAVCSYCSSTDIEHISCWQFPDE</sequence>
<reference evidence="1 2" key="1">
    <citation type="submission" date="2016-11" db="EMBL/GenBank/DDBJ databases">
        <title>Draft Genome Sequences of Nine Cyanobacterial Strains from Diverse Habitats.</title>
        <authorList>
            <person name="Zhu T."/>
            <person name="Hou S."/>
            <person name="Lu X."/>
            <person name="Hess W.R."/>
        </authorList>
    </citation>
    <scope>NUCLEOTIDE SEQUENCE [LARGE SCALE GENOMIC DNA]</scope>
    <source>
        <strain evidence="1 2">NIES-593</strain>
    </source>
</reference>
<gene>
    <name evidence="1" type="ORF">NIES593_22155</name>
</gene>
<evidence type="ECO:0000313" key="1">
    <source>
        <dbReference type="EMBL" id="OKH18395.1"/>
    </source>
</evidence>